<evidence type="ECO:0000256" key="4">
    <source>
        <dbReference type="SAM" id="SignalP"/>
    </source>
</evidence>
<dbReference type="InterPro" id="IPR052284">
    <property type="entry name" value="Collagen_mod_leprecan"/>
</dbReference>
<keyword evidence="2 4" id="KW-0732">Signal</keyword>
<feature type="domain" description="Leprecan-like alpha-helical" evidence="5">
    <location>
        <begin position="26"/>
        <end position="319"/>
    </location>
</feature>
<evidence type="ECO:0000313" key="6">
    <source>
        <dbReference type="EMBL" id="CAI5448815.1"/>
    </source>
</evidence>
<comment type="similarity">
    <text evidence="1">Belongs to the leprecan family.</text>
</comment>
<organism evidence="6 7">
    <name type="scientific">Caenorhabditis angaria</name>
    <dbReference type="NCBI Taxonomy" id="860376"/>
    <lineage>
        <taxon>Eukaryota</taxon>
        <taxon>Metazoa</taxon>
        <taxon>Ecdysozoa</taxon>
        <taxon>Nematoda</taxon>
        <taxon>Chromadorea</taxon>
        <taxon>Rhabditida</taxon>
        <taxon>Rhabditina</taxon>
        <taxon>Rhabditomorpha</taxon>
        <taxon>Rhabditoidea</taxon>
        <taxon>Rhabditidae</taxon>
        <taxon>Peloderinae</taxon>
        <taxon>Caenorhabditis</taxon>
    </lineage>
</organism>
<feature type="chain" id="PRO_5040228391" description="Leprecan-like alpha-helical domain-containing protein" evidence="4">
    <location>
        <begin position="19"/>
        <end position="475"/>
    </location>
</feature>
<evidence type="ECO:0000313" key="7">
    <source>
        <dbReference type="Proteomes" id="UP001152747"/>
    </source>
</evidence>
<dbReference type="EMBL" id="CANHGI010000004">
    <property type="protein sequence ID" value="CAI5448815.1"/>
    <property type="molecule type" value="Genomic_DNA"/>
</dbReference>
<feature type="signal peptide" evidence="4">
    <location>
        <begin position="1"/>
        <end position="18"/>
    </location>
</feature>
<evidence type="ECO:0000259" key="5">
    <source>
        <dbReference type="Pfam" id="PF23557"/>
    </source>
</evidence>
<dbReference type="PANTHER" id="PTHR13986">
    <property type="entry name" value="PROTEIN LYSINE HYDROXYLATION COMPLEX COMPONENT"/>
    <property type="match status" value="1"/>
</dbReference>
<dbReference type="OrthoDB" id="8517835at2759"/>
<keyword evidence="7" id="KW-1185">Reference proteome</keyword>
<name>A0A9P1IP29_9PELO</name>
<gene>
    <name evidence="6" type="ORF">CAMP_LOCUS11452</name>
</gene>
<comment type="caution">
    <text evidence="6">The sequence shown here is derived from an EMBL/GenBank/DDBJ whole genome shotgun (WGS) entry which is preliminary data.</text>
</comment>
<dbReference type="Pfam" id="PF23557">
    <property type="entry name" value="TPR_leprecan"/>
    <property type="match status" value="1"/>
</dbReference>
<dbReference type="Gene3D" id="1.25.40.10">
    <property type="entry name" value="Tetratricopeptide repeat domain"/>
    <property type="match status" value="1"/>
</dbReference>
<dbReference type="Proteomes" id="UP001152747">
    <property type="component" value="Unassembled WGS sequence"/>
</dbReference>
<dbReference type="GO" id="GO:0030199">
    <property type="term" value="P:collagen fibril organization"/>
    <property type="evidence" value="ECO:0007669"/>
    <property type="project" value="TreeGrafter"/>
</dbReference>
<dbReference type="InterPro" id="IPR011990">
    <property type="entry name" value="TPR-like_helical_dom_sf"/>
</dbReference>
<dbReference type="AlphaFoldDB" id="A0A9P1IP29"/>
<proteinExistence type="inferred from homology"/>
<evidence type="ECO:0000256" key="2">
    <source>
        <dbReference type="ARBA" id="ARBA00022729"/>
    </source>
</evidence>
<sequence>MIVLFLLFQLIILNFAQAHSDQVLTFEEYFKSGKVEYTEKNWPDCVAFMKRANDDFKQYQDEMIACRQKCEKLIKPADKSEKLSMFHETSERALCIMRCKRDRLTERHPGVRKMDVYFDMMERKPYQYIHICYWQLGELAMAVQSAYTFLVANPEDRDILSSLNFYMKQPGFDNSMLIDMERKDYEAKFINGVEAYDEQDWGRCVHEFEFSLEKSLKEDEKCRLLCQDKIDWTLSDVNPDIEVLFASIRASIVQCEQNCLYKLARINGYNVGNLIAAHYEYLHFCQFKLSRGSEACQSVANYLLFDDNPLMRRNKYFYLKQYGKLELFVPEEKIIRVYAQRAIEKRYLDFIDQRFRFDENNELKPEQADDHNPLNTQIHIEDNFAYEQVPEILKDPKECKILRSALPETQLQPFLEELGQRVKKLWPNSKFESVSCGSEVREAKCPRAIVLSAENSDCGEWLGRWFSGCAVVFCD</sequence>
<dbReference type="PANTHER" id="PTHR13986:SF8">
    <property type="entry name" value="PROLYL 3-HYDROXYLASE 1-LIKE PROTEIN"/>
    <property type="match status" value="1"/>
</dbReference>
<evidence type="ECO:0000256" key="1">
    <source>
        <dbReference type="ARBA" id="ARBA00006487"/>
    </source>
</evidence>
<dbReference type="GO" id="GO:0005518">
    <property type="term" value="F:collagen binding"/>
    <property type="evidence" value="ECO:0007669"/>
    <property type="project" value="TreeGrafter"/>
</dbReference>
<keyword evidence="3" id="KW-0325">Glycoprotein</keyword>
<dbReference type="InterPro" id="IPR056585">
    <property type="entry name" value="Leprecan_dom"/>
</dbReference>
<accession>A0A9P1IP29</accession>
<evidence type="ECO:0000256" key="3">
    <source>
        <dbReference type="ARBA" id="ARBA00023180"/>
    </source>
</evidence>
<protein>
    <recommendedName>
        <fullName evidence="5">Leprecan-like alpha-helical domain-containing protein</fullName>
    </recommendedName>
</protein>
<reference evidence="6" key="1">
    <citation type="submission" date="2022-11" db="EMBL/GenBank/DDBJ databases">
        <authorList>
            <person name="Kikuchi T."/>
        </authorList>
    </citation>
    <scope>NUCLEOTIDE SEQUENCE</scope>
    <source>
        <strain evidence="6">PS1010</strain>
    </source>
</reference>
<dbReference type="GO" id="GO:0005783">
    <property type="term" value="C:endoplasmic reticulum"/>
    <property type="evidence" value="ECO:0007669"/>
    <property type="project" value="TreeGrafter"/>
</dbReference>